<evidence type="ECO:0000313" key="1">
    <source>
        <dbReference type="EMBL" id="BCK83189.1"/>
    </source>
</evidence>
<evidence type="ECO:0000313" key="2">
    <source>
        <dbReference type="Proteomes" id="UP000679848"/>
    </source>
</evidence>
<dbReference type="InterPro" id="IPR026002">
    <property type="entry name" value="ATC_hydrolase-like"/>
</dbReference>
<reference evidence="1" key="1">
    <citation type="submission" date="2020-09" db="EMBL/GenBank/DDBJ databases">
        <title>New species isolated from human feces.</title>
        <authorList>
            <person name="Kitahara M."/>
            <person name="Shigeno Y."/>
            <person name="Shime M."/>
            <person name="Matsumoto Y."/>
            <person name="Nakamura S."/>
            <person name="Motooka D."/>
            <person name="Fukuoka S."/>
            <person name="Nishikawa H."/>
            <person name="Benno Y."/>
        </authorList>
    </citation>
    <scope>NUCLEOTIDE SEQUENCE</scope>
    <source>
        <strain evidence="1">MM59</strain>
    </source>
</reference>
<evidence type="ECO:0008006" key="3">
    <source>
        <dbReference type="Google" id="ProtNLM"/>
    </source>
</evidence>
<keyword evidence="2" id="KW-1185">Reference proteome</keyword>
<sequence length="210" mass="23822">MDDKSIEKLLKKSKLASAYAMLPSPELRRAIAIEYGRLLGENDLSDPMLAGHLRTSILPAVAFHRCLQEYGYTQSASLMAIRAAVLKTAKPMANIFQGMGRLPFFFSIFRIMCSISTKHSFGPKGWVFEWKRNDAYAIEWDCRSCLYVDVFRRYSVPELAPIFCESDDVMYGNIPGVRWGRDQTIGGGDKVCNFCFYNEKKEGLQNETGK</sequence>
<dbReference type="RefSeq" id="WP_050624315.1">
    <property type="nucleotide sequence ID" value="NZ_AP023420.1"/>
</dbReference>
<dbReference type="AlphaFoldDB" id="A0A810Q4E4"/>
<gene>
    <name evidence="1" type="ORF">MM59RIKEN_05080</name>
</gene>
<name>A0A810Q4E4_9FIRM</name>
<dbReference type="Proteomes" id="UP000679848">
    <property type="component" value="Chromosome"/>
</dbReference>
<dbReference type="EMBL" id="AP023420">
    <property type="protein sequence ID" value="BCK83189.1"/>
    <property type="molecule type" value="Genomic_DNA"/>
</dbReference>
<dbReference type="Pfam" id="PF14196">
    <property type="entry name" value="ATC_hydrolase"/>
    <property type="match status" value="1"/>
</dbReference>
<dbReference type="GeneID" id="78198958"/>
<accession>A0A810Q4E4</accession>
<proteinExistence type="predicted"/>
<protein>
    <recommendedName>
        <fullName evidence="3">L-2-amino-thiazoline-4-carboxylic acid hydrolase</fullName>
    </recommendedName>
</protein>
<organism evidence="1 2">
    <name type="scientific">Pusillibacter faecalis</name>
    <dbReference type="NCBI Taxonomy" id="2714358"/>
    <lineage>
        <taxon>Bacteria</taxon>
        <taxon>Bacillati</taxon>
        <taxon>Bacillota</taxon>
        <taxon>Clostridia</taxon>
        <taxon>Eubacteriales</taxon>
        <taxon>Oscillospiraceae</taxon>
        <taxon>Pusillibacter</taxon>
    </lineage>
</organism>
<dbReference type="KEGG" id="pfaa:MM59RIKEN_05080"/>